<gene>
    <name evidence="1" type="ORF">PPSC2_26930</name>
</gene>
<dbReference type="AlphaFoldDB" id="E3EJP3"/>
<name>E3EJP3_PAEPS</name>
<sequence>MKNAIIYRPHKGSLEESMKQAKEFLSMREMKEYIVKDWNNLFDIEDIVIKEDAHLDDRIGWNDVRLVTIKRLGEQDNMELYGCPQAIGYCATDYK</sequence>
<dbReference type="HOGENOM" id="CLU_2370207_0_0_9"/>
<evidence type="ECO:0000313" key="2">
    <source>
        <dbReference type="Proteomes" id="UP000006868"/>
    </source>
</evidence>
<reference evidence="1 2" key="1">
    <citation type="journal article" date="2011" name="J. Bacteriol.">
        <title>Complete genome sequence of Paenibacillus polymyxa SC2, a strain of plant growth-promoting Rhizobacterium with broad-spectrum antimicrobial activity.</title>
        <authorList>
            <person name="Ma M."/>
            <person name="Wang C."/>
            <person name="Ding Y."/>
            <person name="Li L."/>
            <person name="Shen D."/>
            <person name="Jiang X."/>
            <person name="Guan D."/>
            <person name="Cao F."/>
            <person name="Chen H."/>
            <person name="Feng R."/>
            <person name="Wang X."/>
            <person name="Ge Y."/>
            <person name="Yao L."/>
            <person name="Bing X."/>
            <person name="Yang X."/>
            <person name="Li J."/>
            <person name="Du B."/>
        </authorList>
    </citation>
    <scope>NUCLEOTIDE SEQUENCE [LARGE SCALE GENOMIC DNA]</scope>
    <source>
        <strain evidence="1 2">SC2</strain>
        <plasmid evidence="2">pSC2</plasmid>
    </source>
</reference>
<protein>
    <submittedName>
        <fullName evidence="1">Uncharacterized protein</fullName>
    </submittedName>
</protein>
<geneLocation type="plasmid" evidence="1 2">
    <name>pSC2</name>
</geneLocation>
<dbReference type="PATRIC" id="fig|886882.15.peg.5694"/>
<evidence type="ECO:0000313" key="1">
    <source>
        <dbReference type="EMBL" id="ADO59641.2"/>
    </source>
</evidence>
<dbReference type="Proteomes" id="UP000006868">
    <property type="component" value="Plasmid pSC2"/>
</dbReference>
<dbReference type="EMBL" id="CP002214">
    <property type="protein sequence ID" value="ADO59641.2"/>
    <property type="molecule type" value="Genomic_DNA"/>
</dbReference>
<dbReference type="KEGG" id="ppm:PPSC2_26930"/>
<keyword evidence="1" id="KW-0614">Plasmid</keyword>
<dbReference type="RefSeq" id="WP_043886182.1">
    <property type="nucleotide sequence ID" value="NC_014628.2"/>
</dbReference>
<proteinExistence type="predicted"/>
<accession>E3EJP3</accession>
<organism evidence="1 2">
    <name type="scientific">Paenibacillus polymyxa (strain SC2)</name>
    <name type="common">Bacillus polymyxa</name>
    <dbReference type="NCBI Taxonomy" id="886882"/>
    <lineage>
        <taxon>Bacteria</taxon>
        <taxon>Bacillati</taxon>
        <taxon>Bacillota</taxon>
        <taxon>Bacilli</taxon>
        <taxon>Bacillales</taxon>
        <taxon>Paenibacillaceae</taxon>
        <taxon>Paenibacillus</taxon>
    </lineage>
</organism>